<feature type="transmembrane region" description="Helical" evidence="2">
    <location>
        <begin position="23"/>
        <end position="42"/>
    </location>
</feature>
<keyword evidence="5" id="KW-1185">Reference proteome</keyword>
<evidence type="ECO:0000256" key="1">
    <source>
        <dbReference type="SAM" id="MobiDB-lite"/>
    </source>
</evidence>
<dbReference type="STRING" id="1149755.A0A2J6RY15"/>
<organism evidence="4 5">
    <name type="scientific">Hyaloscypha variabilis (strain UAMH 11265 / GT02V1 / F)</name>
    <name type="common">Meliniomyces variabilis</name>
    <dbReference type="NCBI Taxonomy" id="1149755"/>
    <lineage>
        <taxon>Eukaryota</taxon>
        <taxon>Fungi</taxon>
        <taxon>Dikarya</taxon>
        <taxon>Ascomycota</taxon>
        <taxon>Pezizomycotina</taxon>
        <taxon>Leotiomycetes</taxon>
        <taxon>Helotiales</taxon>
        <taxon>Hyaloscyphaceae</taxon>
        <taxon>Hyaloscypha</taxon>
        <taxon>Hyaloscypha variabilis</taxon>
    </lineage>
</organism>
<keyword evidence="2" id="KW-1133">Transmembrane helix</keyword>
<dbReference type="Proteomes" id="UP000235786">
    <property type="component" value="Unassembled WGS sequence"/>
</dbReference>
<keyword evidence="2" id="KW-0812">Transmembrane</keyword>
<accession>A0A2J6RY15</accession>
<sequence length="357" mass="40179">MSTSHATPSSLGNGIFAITRTRILLVVSLLVTWTIAFLLPSYKPTIKDFAKDTYNDAIQHLPAVKVNWHPKYDPKAQFNASKVALLIEARPIPHLVPQLLHMIAVAPPDWRFVFIGSNKSVISVSRSFATQFQEANGKLDLLVLPSPWSIESKEHVYRLLTDIRFYNEFLPGVEWLLNFESDAILCARSDDSLNDWLDYDWAGAPRTANDRFAGNGGLSLRKVSAVKKILGFQSRINDTEPEDEWFGKRITLLPGAKVANGAQENHFAVEDIWHAKPMGYHVRADNLADDVWKDPTRRKSNFDYCPELSMIMEMKLERERCDGDNRQGEILDQAAQRMAAKDGATKGALSNANNPSR</sequence>
<evidence type="ECO:0000313" key="4">
    <source>
        <dbReference type="EMBL" id="PMD43409.1"/>
    </source>
</evidence>
<dbReference type="Pfam" id="PF18922">
    <property type="entry name" value="DUF5672"/>
    <property type="match status" value="1"/>
</dbReference>
<keyword evidence="2" id="KW-0472">Membrane</keyword>
<evidence type="ECO:0000259" key="3">
    <source>
        <dbReference type="Pfam" id="PF18922"/>
    </source>
</evidence>
<feature type="region of interest" description="Disordered" evidence="1">
    <location>
        <begin position="335"/>
        <end position="357"/>
    </location>
</feature>
<proteinExistence type="predicted"/>
<evidence type="ECO:0000313" key="5">
    <source>
        <dbReference type="Proteomes" id="UP000235786"/>
    </source>
</evidence>
<feature type="domain" description="DUF5672" evidence="3">
    <location>
        <begin position="141"/>
        <end position="281"/>
    </location>
</feature>
<dbReference type="InterPro" id="IPR043729">
    <property type="entry name" value="DUF5672"/>
</dbReference>
<dbReference type="AlphaFoldDB" id="A0A2J6RY15"/>
<name>A0A2J6RY15_HYAVF</name>
<gene>
    <name evidence="4" type="ORF">L207DRAFT_484726</name>
</gene>
<reference evidence="4 5" key="1">
    <citation type="submission" date="2016-04" db="EMBL/GenBank/DDBJ databases">
        <title>A degradative enzymes factory behind the ericoid mycorrhizal symbiosis.</title>
        <authorList>
            <consortium name="DOE Joint Genome Institute"/>
            <person name="Martino E."/>
            <person name="Morin E."/>
            <person name="Grelet G."/>
            <person name="Kuo A."/>
            <person name="Kohler A."/>
            <person name="Daghino S."/>
            <person name="Barry K."/>
            <person name="Choi C."/>
            <person name="Cichocki N."/>
            <person name="Clum A."/>
            <person name="Copeland A."/>
            <person name="Hainaut M."/>
            <person name="Haridas S."/>
            <person name="Labutti K."/>
            <person name="Lindquist E."/>
            <person name="Lipzen A."/>
            <person name="Khouja H.-R."/>
            <person name="Murat C."/>
            <person name="Ohm R."/>
            <person name="Olson A."/>
            <person name="Spatafora J."/>
            <person name="Veneault-Fourrey C."/>
            <person name="Henrissat B."/>
            <person name="Grigoriev I."/>
            <person name="Martin F."/>
            <person name="Perotto S."/>
        </authorList>
    </citation>
    <scope>NUCLEOTIDE SEQUENCE [LARGE SCALE GENOMIC DNA]</scope>
    <source>
        <strain evidence="4 5">F</strain>
    </source>
</reference>
<evidence type="ECO:0000256" key="2">
    <source>
        <dbReference type="SAM" id="Phobius"/>
    </source>
</evidence>
<dbReference type="OrthoDB" id="10025998at2759"/>
<feature type="compositionally biased region" description="Polar residues" evidence="1">
    <location>
        <begin position="348"/>
        <end position="357"/>
    </location>
</feature>
<protein>
    <recommendedName>
        <fullName evidence="3">DUF5672 domain-containing protein</fullName>
    </recommendedName>
</protein>
<dbReference type="EMBL" id="KZ613942">
    <property type="protein sequence ID" value="PMD43409.1"/>
    <property type="molecule type" value="Genomic_DNA"/>
</dbReference>